<sequence length="312" mass="37209">MTGKAGKVYRVVITYPSYVMVLVACLFLLLEGLMKIEKVLNNNMVSAYNTEGKEIILKGKSIGFGKKKGDEVDRKLVERVFVQNDKRDARHFEEYFAKLPQEYWDISEQTVDYAKSEFGMQLDSRIILPVCDHIAGAVDRYKNGTILRNAMLWEGKRFYPNEFQVGQYAVDLIRRRLNISMEEDEAMFLAFHFVYGQLNRQETDDLGIITEVIKDIVDIVEASFQIRLNTESWDYRRFVTHIRFFAQRMLQNKQYEATNEEWYQLLKDKYRRAYNCIIKIADYIHDRYYYEIDREEMMYLMIHIEKVTRELI</sequence>
<dbReference type="SUPFAM" id="SSF63520">
    <property type="entry name" value="PTS-regulatory domain, PRD"/>
    <property type="match status" value="2"/>
</dbReference>
<dbReference type="InterPro" id="IPR036634">
    <property type="entry name" value="PRD_sf"/>
</dbReference>
<evidence type="ECO:0000313" key="5">
    <source>
        <dbReference type="Proteomes" id="UP000198970"/>
    </source>
</evidence>
<accession>A0ABY1CHT2</accession>
<dbReference type="Proteomes" id="UP000198970">
    <property type="component" value="Chromosome I"/>
</dbReference>
<dbReference type="SMART" id="SM01061">
    <property type="entry name" value="CAT_RBD"/>
    <property type="match status" value="1"/>
</dbReference>
<dbReference type="InterPro" id="IPR050661">
    <property type="entry name" value="BglG_antiterminators"/>
</dbReference>
<dbReference type="NCBIfam" id="NF046042">
    <property type="entry name" value="LicT"/>
    <property type="match status" value="1"/>
</dbReference>
<name>A0ABY1CHT2_9FIRM</name>
<feature type="domain" description="PRD" evidence="3">
    <location>
        <begin position="98"/>
        <end position="203"/>
    </location>
</feature>
<dbReference type="PROSITE" id="PS51257">
    <property type="entry name" value="PROKAR_LIPOPROTEIN"/>
    <property type="match status" value="1"/>
</dbReference>
<dbReference type="InterPro" id="IPR004341">
    <property type="entry name" value="CAT_RNA-bd_dom"/>
</dbReference>
<organism evidence="4 5">
    <name type="scientific">Lacrimispora sphenoides JCM 1415</name>
    <dbReference type="NCBI Taxonomy" id="1297793"/>
    <lineage>
        <taxon>Bacteria</taxon>
        <taxon>Bacillati</taxon>
        <taxon>Bacillota</taxon>
        <taxon>Clostridia</taxon>
        <taxon>Lachnospirales</taxon>
        <taxon>Lachnospiraceae</taxon>
        <taxon>Lacrimispora</taxon>
    </lineage>
</organism>
<dbReference type="PROSITE" id="PS51372">
    <property type="entry name" value="PRD_2"/>
    <property type="match status" value="2"/>
</dbReference>
<dbReference type="Gene3D" id="2.30.24.10">
    <property type="entry name" value="CAT RNA-binding domain"/>
    <property type="match status" value="1"/>
</dbReference>
<proteinExistence type="predicted"/>
<dbReference type="Gene3D" id="1.10.1790.10">
    <property type="entry name" value="PRD domain"/>
    <property type="match status" value="2"/>
</dbReference>
<feature type="transmembrane region" description="Helical" evidence="2">
    <location>
        <begin position="12"/>
        <end position="30"/>
    </location>
</feature>
<gene>
    <name evidence="4" type="ORF">SAMN02745906_4313</name>
</gene>
<dbReference type="PANTHER" id="PTHR30185">
    <property type="entry name" value="CRYPTIC BETA-GLUCOSIDE BGL OPERON ANTITERMINATOR"/>
    <property type="match status" value="1"/>
</dbReference>
<dbReference type="PANTHER" id="PTHR30185:SF15">
    <property type="entry name" value="CRYPTIC BETA-GLUCOSIDE BGL OPERON ANTITERMINATOR"/>
    <property type="match status" value="1"/>
</dbReference>
<evidence type="ECO:0000259" key="3">
    <source>
        <dbReference type="PROSITE" id="PS51372"/>
    </source>
</evidence>
<evidence type="ECO:0000313" key="4">
    <source>
        <dbReference type="EMBL" id="SEU04523.1"/>
    </source>
</evidence>
<dbReference type="InterPro" id="IPR036650">
    <property type="entry name" value="CAT_RNA-bd_dom_sf"/>
</dbReference>
<dbReference type="Pfam" id="PF00874">
    <property type="entry name" value="PRD"/>
    <property type="match status" value="2"/>
</dbReference>
<dbReference type="EMBL" id="LT630003">
    <property type="protein sequence ID" value="SEU04523.1"/>
    <property type="molecule type" value="Genomic_DNA"/>
</dbReference>
<keyword evidence="2" id="KW-1133">Transmembrane helix</keyword>
<keyword evidence="2" id="KW-0472">Membrane</keyword>
<evidence type="ECO:0000256" key="2">
    <source>
        <dbReference type="SAM" id="Phobius"/>
    </source>
</evidence>
<dbReference type="SUPFAM" id="SSF50151">
    <property type="entry name" value="SacY-like RNA-binding domain"/>
    <property type="match status" value="1"/>
</dbReference>
<dbReference type="Pfam" id="PF03123">
    <property type="entry name" value="CAT_RBD"/>
    <property type="match status" value="1"/>
</dbReference>
<dbReference type="InterPro" id="IPR011608">
    <property type="entry name" value="PRD"/>
</dbReference>
<keyword evidence="2" id="KW-0812">Transmembrane</keyword>
<feature type="domain" description="PRD" evidence="3">
    <location>
        <begin position="204"/>
        <end position="312"/>
    </location>
</feature>
<keyword evidence="5" id="KW-1185">Reference proteome</keyword>
<reference evidence="4 5" key="1">
    <citation type="submission" date="2016-10" db="EMBL/GenBank/DDBJ databases">
        <authorList>
            <person name="Varghese N."/>
            <person name="Submissions S."/>
        </authorList>
    </citation>
    <scope>NUCLEOTIDE SEQUENCE [LARGE SCALE GENOMIC DNA]</scope>
    <source>
        <strain evidence="4 5">ATCC 19403</strain>
    </source>
</reference>
<protein>
    <submittedName>
        <fullName evidence="4">Beta-glucoside operon transcriptional antiterminator</fullName>
    </submittedName>
</protein>
<evidence type="ECO:0000256" key="1">
    <source>
        <dbReference type="ARBA" id="ARBA00022737"/>
    </source>
</evidence>
<keyword evidence="1" id="KW-0677">Repeat</keyword>